<dbReference type="Gene3D" id="3.30.230.10">
    <property type="match status" value="1"/>
</dbReference>
<dbReference type="InterPro" id="IPR004482">
    <property type="entry name" value="Mg_chelat-rel"/>
</dbReference>
<dbReference type="InterPro" id="IPR045006">
    <property type="entry name" value="CHLI-like"/>
</dbReference>
<reference evidence="6 8" key="2">
    <citation type="submission" date="2016-11" db="EMBL/GenBank/DDBJ databases">
        <title>Mixed transmission modes and dynamic genome evolution in an obligate animal-bacterial symbiosis.</title>
        <authorList>
            <person name="Russell S.L."/>
            <person name="Corbett-Detig R.B."/>
            <person name="Cavanaugh C.M."/>
        </authorList>
    </citation>
    <scope>NUCLEOTIDE SEQUENCE [LARGE SCALE GENOMIC DNA]</scope>
    <source>
        <strain evidence="6">MA-KB16</strain>
    </source>
</reference>
<dbReference type="Pfam" id="PF01078">
    <property type="entry name" value="Mg_chelatase"/>
    <property type="match status" value="1"/>
</dbReference>
<dbReference type="GO" id="GO:0005524">
    <property type="term" value="F:ATP binding"/>
    <property type="evidence" value="ECO:0007669"/>
    <property type="project" value="UniProtKB-KW"/>
</dbReference>
<keyword evidence="6" id="KW-0378">Hydrolase</keyword>
<evidence type="ECO:0000313" key="7">
    <source>
        <dbReference type="Proteomes" id="UP000030856"/>
    </source>
</evidence>
<evidence type="ECO:0000256" key="2">
    <source>
        <dbReference type="ARBA" id="ARBA00022741"/>
    </source>
</evidence>
<evidence type="ECO:0000259" key="4">
    <source>
        <dbReference type="SMART" id="SM00382"/>
    </source>
</evidence>
<comment type="caution">
    <text evidence="5">The sequence shown here is derived from an EMBL/GenBank/DDBJ whole genome shotgun (WGS) entry which is preliminary data.</text>
</comment>
<proteinExistence type="inferred from homology"/>
<sequence length="507" mass="55064">MSLAILHSRALSGIHSPAVTVEIHLANGLPAFNIVGLAEKAVQESRERVRAAIINSGFEFPARRITVNLAPADLPKEGGRFDLAIAIGILSASGQLADAKVDGYEFLGELALSGELRRINGTLPAALAITQDERHLVTAADCAAEAAQVSALKVYAAKHLLEVTAHLLDVQRLTPLTVNDETTTSSSKLHGDISDVIGHQAAKRILMISAAGQHSLLMCGPPGTGKSMLASRLPGLMPPLTEYQALESASIRSVGGHPVDPTNWNQRPFRAPHHSASGAALVGGGSNPRPGEISLAHHGVLFLDELPEFNRTVLESLREPLETGCVTISRASRQVEFPAKFQLVAAMNPCHCGHLGHPTRACRCSSSERMRYQRRLSGPLLDRIDIQIELTPVESDQLVENQRSGPNSQELREVITDSYNLQIERQGKANAHLLAAEIKEFCKIDRPQKKLLQQAIETLNISHRAYHRILKLARTISDLDGGESIQTKHLSEAIRLRSLDKNFSTFH</sequence>
<dbReference type="EMBL" id="JRAA01000001">
    <property type="protein sequence ID" value="KHF26687.1"/>
    <property type="molecule type" value="Genomic_DNA"/>
</dbReference>
<comment type="similarity">
    <text evidence="1">Belongs to the Mg-chelatase subunits D/I family. ComM subfamily.</text>
</comment>
<dbReference type="SUPFAM" id="SSF54211">
    <property type="entry name" value="Ribosomal protein S5 domain 2-like"/>
    <property type="match status" value="1"/>
</dbReference>
<organism evidence="5 7">
    <name type="scientific">Solemya velum gill symbiont</name>
    <dbReference type="NCBI Taxonomy" id="2340"/>
    <lineage>
        <taxon>Bacteria</taxon>
        <taxon>Pseudomonadati</taxon>
        <taxon>Pseudomonadota</taxon>
        <taxon>Gammaproteobacteria</taxon>
        <taxon>sulfur-oxidizing symbionts</taxon>
    </lineage>
</organism>
<dbReference type="InterPro" id="IPR000523">
    <property type="entry name" value="Mg_chelatse_chII-like_cat_dom"/>
</dbReference>
<dbReference type="PRINTS" id="PR01657">
    <property type="entry name" value="MCMFAMILY"/>
</dbReference>
<dbReference type="RefSeq" id="WP_043116479.1">
    <property type="nucleotide sequence ID" value="NZ_JRAA01000001.1"/>
</dbReference>
<dbReference type="InterPro" id="IPR027417">
    <property type="entry name" value="P-loop_NTPase"/>
</dbReference>
<dbReference type="PANTHER" id="PTHR32039:SF7">
    <property type="entry name" value="COMPETENCE PROTEIN COMM"/>
    <property type="match status" value="1"/>
</dbReference>
<dbReference type="GeneID" id="86990663"/>
<dbReference type="InterPro" id="IPR003593">
    <property type="entry name" value="AAA+_ATPase"/>
</dbReference>
<evidence type="ECO:0000313" key="8">
    <source>
        <dbReference type="Proteomes" id="UP000190962"/>
    </source>
</evidence>
<feature type="domain" description="AAA+ ATPase" evidence="4">
    <location>
        <begin position="212"/>
        <end position="394"/>
    </location>
</feature>
<dbReference type="EMBL" id="MPNX01000001">
    <property type="protein sequence ID" value="OOY36212.1"/>
    <property type="molecule type" value="Genomic_DNA"/>
</dbReference>
<dbReference type="eggNOG" id="COG0606">
    <property type="taxonomic scope" value="Bacteria"/>
</dbReference>
<dbReference type="NCBIfam" id="TIGR00368">
    <property type="entry name" value="YifB family Mg chelatase-like AAA ATPase"/>
    <property type="match status" value="1"/>
</dbReference>
<dbReference type="SUPFAM" id="SSF52540">
    <property type="entry name" value="P-loop containing nucleoside triphosphate hydrolases"/>
    <property type="match status" value="1"/>
</dbReference>
<protein>
    <submittedName>
        <fullName evidence="6">ATP-dependent protease</fullName>
    </submittedName>
    <submittedName>
        <fullName evidence="5">Mg chelatase-like protein</fullName>
    </submittedName>
</protein>
<dbReference type="PATRIC" id="fig|2340.3.peg.1201"/>
<dbReference type="Pfam" id="PF13335">
    <property type="entry name" value="Mg_chelatase_C"/>
    <property type="match status" value="1"/>
</dbReference>
<dbReference type="Proteomes" id="UP000190962">
    <property type="component" value="Unassembled WGS sequence"/>
</dbReference>
<reference evidence="5 7" key="1">
    <citation type="journal article" date="2014" name="BMC Genomics">
        <title>The genome of the intracellular bacterium of the coastal bivalve, Solemya velum: a blueprint for thriving in and out of symbiosis.</title>
        <authorList>
            <person name="Dmytrenko O."/>
            <person name="Russell S.L."/>
            <person name="Loo W.T."/>
            <person name="Fontanez K.M."/>
            <person name="Liao L."/>
            <person name="Roeselers G."/>
            <person name="Sharma R."/>
            <person name="Stewart F.J."/>
            <person name="Newton I.L."/>
            <person name="Woyke T."/>
            <person name="Wu D."/>
            <person name="Lang J.M."/>
            <person name="Eisen J.A."/>
            <person name="Cavanaugh C.M."/>
        </authorList>
    </citation>
    <scope>NUCLEOTIDE SEQUENCE [LARGE SCALE GENOMIC DNA]</scope>
    <source>
        <strain evidence="5 7">WH</strain>
    </source>
</reference>
<evidence type="ECO:0000313" key="5">
    <source>
        <dbReference type="EMBL" id="KHF26687.1"/>
    </source>
</evidence>
<dbReference type="OrthoDB" id="9813147at2"/>
<dbReference type="InterPro" id="IPR014721">
    <property type="entry name" value="Ribsml_uS5_D2-typ_fold_subgr"/>
</dbReference>
<gene>
    <name evidence="6" type="ORF">BOV88_01065</name>
    <name evidence="5" type="ORF">JV46_23400</name>
</gene>
<keyword evidence="2" id="KW-0547">Nucleotide-binding</keyword>
<dbReference type="Pfam" id="PF13541">
    <property type="entry name" value="ChlI"/>
    <property type="match status" value="1"/>
</dbReference>
<keyword evidence="3" id="KW-0067">ATP-binding</keyword>
<dbReference type="GO" id="GO:0006508">
    <property type="term" value="P:proteolysis"/>
    <property type="evidence" value="ECO:0007669"/>
    <property type="project" value="UniProtKB-KW"/>
</dbReference>
<keyword evidence="6" id="KW-0645">Protease</keyword>
<dbReference type="STRING" id="2340.JV46_23400"/>
<dbReference type="PANTHER" id="PTHR32039">
    <property type="entry name" value="MAGNESIUM-CHELATASE SUBUNIT CHLI"/>
    <property type="match status" value="1"/>
</dbReference>
<dbReference type="NCBIfam" id="NF007365">
    <property type="entry name" value="PRK09862.1"/>
    <property type="match status" value="1"/>
</dbReference>
<accession>A0A0B0HDK9</accession>
<dbReference type="Proteomes" id="UP000030856">
    <property type="component" value="Unassembled WGS sequence"/>
</dbReference>
<evidence type="ECO:0000256" key="3">
    <source>
        <dbReference type="ARBA" id="ARBA00022840"/>
    </source>
</evidence>
<dbReference type="InterPro" id="IPR001208">
    <property type="entry name" value="MCM_dom"/>
</dbReference>
<evidence type="ECO:0000313" key="6">
    <source>
        <dbReference type="EMBL" id="OOY36212.1"/>
    </source>
</evidence>
<dbReference type="Gene3D" id="3.40.50.300">
    <property type="entry name" value="P-loop containing nucleotide triphosphate hydrolases"/>
    <property type="match status" value="1"/>
</dbReference>
<dbReference type="GO" id="GO:0008233">
    <property type="term" value="F:peptidase activity"/>
    <property type="evidence" value="ECO:0007669"/>
    <property type="project" value="UniProtKB-KW"/>
</dbReference>
<dbReference type="GO" id="GO:0003677">
    <property type="term" value="F:DNA binding"/>
    <property type="evidence" value="ECO:0007669"/>
    <property type="project" value="InterPro"/>
</dbReference>
<name>A0A0B0HDK9_SOVGS</name>
<dbReference type="SMART" id="SM00382">
    <property type="entry name" value="AAA"/>
    <property type="match status" value="1"/>
</dbReference>
<keyword evidence="7" id="KW-1185">Reference proteome</keyword>
<evidence type="ECO:0000256" key="1">
    <source>
        <dbReference type="ARBA" id="ARBA00006354"/>
    </source>
</evidence>
<dbReference type="AlphaFoldDB" id="A0A0B0HDK9"/>
<dbReference type="InterPro" id="IPR020568">
    <property type="entry name" value="Ribosomal_Su5_D2-typ_SF"/>
</dbReference>
<dbReference type="InterPro" id="IPR025158">
    <property type="entry name" value="Mg_chelat-rel_C"/>
</dbReference>